<dbReference type="AlphaFoldDB" id="A0A4Q9DMU2"/>
<organism evidence="6 7">
    <name type="scientific">Paenibacillus thalictri</name>
    <dbReference type="NCBI Taxonomy" id="2527873"/>
    <lineage>
        <taxon>Bacteria</taxon>
        <taxon>Bacillati</taxon>
        <taxon>Bacillota</taxon>
        <taxon>Bacilli</taxon>
        <taxon>Bacillales</taxon>
        <taxon>Paenibacillaceae</taxon>
        <taxon>Paenibacillus</taxon>
    </lineage>
</organism>
<feature type="modified residue" description="Phosphohistidine" evidence="1">
    <location>
        <position position="36"/>
    </location>
</feature>
<dbReference type="InterPro" id="IPR029787">
    <property type="entry name" value="Nucleotide_cyclase"/>
</dbReference>
<name>A0A4Q9DMU2_9BACL</name>
<dbReference type="InterPro" id="IPR000160">
    <property type="entry name" value="GGDEF_dom"/>
</dbReference>
<dbReference type="InterPro" id="IPR036641">
    <property type="entry name" value="HPT_dom_sf"/>
</dbReference>
<dbReference type="GO" id="GO:0000160">
    <property type="term" value="P:phosphorelay signal transduction system"/>
    <property type="evidence" value="ECO:0007669"/>
    <property type="project" value="InterPro"/>
</dbReference>
<evidence type="ECO:0000259" key="5">
    <source>
        <dbReference type="PROSITE" id="PS50894"/>
    </source>
</evidence>
<feature type="modified residue" description="4-aspartylphosphate" evidence="2">
    <location>
        <position position="468"/>
    </location>
</feature>
<evidence type="ECO:0000259" key="4">
    <source>
        <dbReference type="PROSITE" id="PS50887"/>
    </source>
</evidence>
<dbReference type="GO" id="GO:0052621">
    <property type="term" value="F:diguanylate cyclase activity"/>
    <property type="evidence" value="ECO:0007669"/>
    <property type="project" value="TreeGrafter"/>
</dbReference>
<dbReference type="InterPro" id="IPR001789">
    <property type="entry name" value="Sig_transdc_resp-reg_receiver"/>
</dbReference>
<gene>
    <name evidence="6" type="ORF">EYB31_24580</name>
</gene>
<dbReference type="FunFam" id="3.30.70.270:FF:000001">
    <property type="entry name" value="Diguanylate cyclase domain protein"/>
    <property type="match status" value="1"/>
</dbReference>
<dbReference type="SUPFAM" id="SSF55073">
    <property type="entry name" value="Nucleotide cyclase"/>
    <property type="match status" value="1"/>
</dbReference>
<proteinExistence type="predicted"/>
<dbReference type="PANTHER" id="PTHR45138">
    <property type="entry name" value="REGULATORY COMPONENTS OF SENSORY TRANSDUCTION SYSTEM"/>
    <property type="match status" value="1"/>
</dbReference>
<feature type="domain" description="GGDEF" evidence="4">
    <location>
        <begin position="268"/>
        <end position="401"/>
    </location>
</feature>
<accession>A0A4Q9DMU2</accession>
<dbReference type="Gene3D" id="3.40.50.2300">
    <property type="match status" value="2"/>
</dbReference>
<dbReference type="SUPFAM" id="SSF47226">
    <property type="entry name" value="Histidine-containing phosphotransfer domain, HPT domain"/>
    <property type="match status" value="1"/>
</dbReference>
<dbReference type="Pfam" id="PF01627">
    <property type="entry name" value="Hpt"/>
    <property type="match status" value="1"/>
</dbReference>
<feature type="domain" description="Response regulatory" evidence="3">
    <location>
        <begin position="112"/>
        <end position="228"/>
    </location>
</feature>
<dbReference type="Proteomes" id="UP000293142">
    <property type="component" value="Unassembled WGS sequence"/>
</dbReference>
<evidence type="ECO:0000259" key="3">
    <source>
        <dbReference type="PROSITE" id="PS50110"/>
    </source>
</evidence>
<feature type="domain" description="HPt" evidence="5">
    <location>
        <begin position="1"/>
        <end position="96"/>
    </location>
</feature>
<comment type="caution">
    <text evidence="6">The sequence shown here is derived from an EMBL/GenBank/DDBJ whole genome shotgun (WGS) entry which is preliminary data.</text>
</comment>
<dbReference type="InterPro" id="IPR050469">
    <property type="entry name" value="Diguanylate_Cyclase"/>
</dbReference>
<dbReference type="InterPro" id="IPR008207">
    <property type="entry name" value="Sig_transdc_His_kin_Hpt_dom"/>
</dbReference>
<dbReference type="SMART" id="SM00267">
    <property type="entry name" value="GGDEF"/>
    <property type="match status" value="1"/>
</dbReference>
<dbReference type="InterPro" id="IPR043128">
    <property type="entry name" value="Rev_trsase/Diguanyl_cyclase"/>
</dbReference>
<protein>
    <submittedName>
        <fullName evidence="6">Diguanylate cyclase</fullName>
    </submittedName>
</protein>
<dbReference type="Pfam" id="PF00072">
    <property type="entry name" value="Response_reg"/>
    <property type="match status" value="2"/>
</dbReference>
<evidence type="ECO:0000256" key="2">
    <source>
        <dbReference type="PROSITE-ProRule" id="PRU00169"/>
    </source>
</evidence>
<feature type="modified residue" description="4-aspartylphosphate" evidence="2">
    <location>
        <position position="161"/>
    </location>
</feature>
<evidence type="ECO:0000313" key="6">
    <source>
        <dbReference type="EMBL" id="TBL74508.1"/>
    </source>
</evidence>
<dbReference type="Pfam" id="PF00990">
    <property type="entry name" value="GGDEF"/>
    <property type="match status" value="1"/>
</dbReference>
<dbReference type="RefSeq" id="WP_131016093.1">
    <property type="nucleotide sequence ID" value="NZ_SIRE01000019.1"/>
</dbReference>
<dbReference type="PANTHER" id="PTHR45138:SF9">
    <property type="entry name" value="DIGUANYLATE CYCLASE DGCM-RELATED"/>
    <property type="match status" value="1"/>
</dbReference>
<dbReference type="CDD" id="cd01949">
    <property type="entry name" value="GGDEF"/>
    <property type="match status" value="1"/>
</dbReference>
<dbReference type="Gene3D" id="1.20.120.160">
    <property type="entry name" value="HPT domain"/>
    <property type="match status" value="1"/>
</dbReference>
<sequence length="539" mass="61141">MNKYKASLIVNINKQLEQWLSQAAPVPNEDVYRFLHSIQGTAGTIGLLDLAENAQRLQRQAEEREGLPWSKDNLRVLLVELIRTGGEPYFPQDITIADNETSAANSDEDRPLVILLDDDATLLMYMKEGLEQAGWSVIATPQPLKAIDYYHDMMPDCFILDLNIPATSGFEVMRTIGEKMKAQYVPTMVISVDCERATRFQAYRMGADDFMCKPLDMEEVIIRLERQLARKKRLERVLFVDELTGAYNRKYMQEPYEKLQSDMRRSGNRFSVAVLDLDRFKQVNDKYGHLVGDEVLSRFASFIKAGSRATDIFIRYGGEEFVLLMPRTGQKEAALLIERLIGEFTTLIFDSPQGPFSLSFSAGVVEASDAEHDLPYWLEKADIALYAAKKAGRRRVEIFDGSPAEPVKRKLKVAVVDDDALVRSMVAEHIKSCFTERLEAEIRPFGDGASFLEDPWRTGAEPVLVLLDGMMPRMDGMEVLQRIRELPDAGNYIVVMLTGRKAEQDIVRALQLGADDYVTKPFSLRELEARIKRLCRNIG</sequence>
<keyword evidence="7" id="KW-1185">Reference proteome</keyword>
<dbReference type="InterPro" id="IPR011006">
    <property type="entry name" value="CheY-like_superfamily"/>
</dbReference>
<dbReference type="SUPFAM" id="SSF52172">
    <property type="entry name" value="CheY-like"/>
    <property type="match status" value="2"/>
</dbReference>
<dbReference type="OrthoDB" id="9759607at2"/>
<dbReference type="Gene3D" id="3.30.70.270">
    <property type="match status" value="1"/>
</dbReference>
<reference evidence="6 7" key="1">
    <citation type="submission" date="2019-02" db="EMBL/GenBank/DDBJ databases">
        <title>Paenibacillus sp. nov., isolated from surface-sterilized tissue of Thalictrum simplex L.</title>
        <authorList>
            <person name="Tuo L."/>
        </authorList>
    </citation>
    <scope>NUCLEOTIDE SEQUENCE [LARGE SCALE GENOMIC DNA]</scope>
    <source>
        <strain evidence="6 7">N2SHLJ1</strain>
    </source>
</reference>
<dbReference type="NCBIfam" id="TIGR00254">
    <property type="entry name" value="GGDEF"/>
    <property type="match status" value="1"/>
</dbReference>
<dbReference type="PROSITE" id="PS50894">
    <property type="entry name" value="HPT"/>
    <property type="match status" value="1"/>
</dbReference>
<dbReference type="SMART" id="SM00448">
    <property type="entry name" value="REC"/>
    <property type="match status" value="2"/>
</dbReference>
<dbReference type="PROSITE" id="PS50110">
    <property type="entry name" value="RESPONSE_REGULATORY"/>
    <property type="match status" value="2"/>
</dbReference>
<evidence type="ECO:0000313" key="7">
    <source>
        <dbReference type="Proteomes" id="UP000293142"/>
    </source>
</evidence>
<feature type="domain" description="Response regulatory" evidence="3">
    <location>
        <begin position="412"/>
        <end position="535"/>
    </location>
</feature>
<evidence type="ECO:0000256" key="1">
    <source>
        <dbReference type="PROSITE-ProRule" id="PRU00110"/>
    </source>
</evidence>
<dbReference type="PROSITE" id="PS50887">
    <property type="entry name" value="GGDEF"/>
    <property type="match status" value="1"/>
</dbReference>
<keyword evidence="2" id="KW-0597">Phosphoprotein</keyword>
<dbReference type="EMBL" id="SIRE01000019">
    <property type="protein sequence ID" value="TBL74508.1"/>
    <property type="molecule type" value="Genomic_DNA"/>
</dbReference>